<evidence type="ECO:0000256" key="1">
    <source>
        <dbReference type="ARBA" id="ARBA00006479"/>
    </source>
</evidence>
<reference evidence="2 3" key="1">
    <citation type="journal article" date="2016" name="Nat. Commun.">
        <title>Thousands of microbial genomes shed light on interconnected biogeochemical processes in an aquifer system.</title>
        <authorList>
            <person name="Anantharaman K."/>
            <person name="Brown C.T."/>
            <person name="Hug L.A."/>
            <person name="Sharon I."/>
            <person name="Castelle C.J."/>
            <person name="Probst A.J."/>
            <person name="Thomas B.C."/>
            <person name="Singh A."/>
            <person name="Wilkins M.J."/>
            <person name="Karaoz U."/>
            <person name="Brodie E.L."/>
            <person name="Williams K.H."/>
            <person name="Hubbard S.S."/>
            <person name="Banfield J.F."/>
        </authorList>
    </citation>
    <scope>NUCLEOTIDE SEQUENCE [LARGE SCALE GENOMIC DNA]</scope>
</reference>
<dbReference type="SUPFAM" id="SSF53067">
    <property type="entry name" value="Actin-like ATPase domain"/>
    <property type="match status" value="1"/>
</dbReference>
<dbReference type="CDD" id="cd23763">
    <property type="entry name" value="ASKHA_ATPase_ROK"/>
    <property type="match status" value="1"/>
</dbReference>
<protein>
    <recommendedName>
        <fullName evidence="4">ROK family protein</fullName>
    </recommendedName>
</protein>
<dbReference type="GO" id="GO:0008761">
    <property type="term" value="F:UDP-N-acetylglucosamine 2-epimerase activity"/>
    <property type="evidence" value="ECO:0007669"/>
    <property type="project" value="TreeGrafter"/>
</dbReference>
<comment type="similarity">
    <text evidence="1">Belongs to the ROK (NagC/XylR) family.</text>
</comment>
<dbReference type="PANTHER" id="PTHR18964:SF149">
    <property type="entry name" value="BIFUNCTIONAL UDP-N-ACETYLGLUCOSAMINE 2-EPIMERASE_N-ACETYLMANNOSAMINE KINASE"/>
    <property type="match status" value="1"/>
</dbReference>
<evidence type="ECO:0008006" key="4">
    <source>
        <dbReference type="Google" id="ProtNLM"/>
    </source>
</evidence>
<evidence type="ECO:0000313" key="2">
    <source>
        <dbReference type="EMBL" id="OGC92760.1"/>
    </source>
</evidence>
<dbReference type="Proteomes" id="UP000178176">
    <property type="component" value="Unassembled WGS sequence"/>
</dbReference>
<comment type="caution">
    <text evidence="2">The sequence shown here is derived from an EMBL/GenBank/DDBJ whole genome shotgun (WGS) entry which is preliminary data.</text>
</comment>
<dbReference type="Pfam" id="PF00480">
    <property type="entry name" value="ROK"/>
    <property type="match status" value="1"/>
</dbReference>
<dbReference type="AlphaFoldDB" id="A0A1F4YFI5"/>
<gene>
    <name evidence="2" type="ORF">A2876_00170</name>
</gene>
<dbReference type="EMBL" id="MEXH01000008">
    <property type="protein sequence ID" value="OGC92760.1"/>
    <property type="molecule type" value="Genomic_DNA"/>
</dbReference>
<name>A0A1F4YFI5_9BACT</name>
<dbReference type="PANTHER" id="PTHR18964">
    <property type="entry name" value="ROK (REPRESSOR, ORF, KINASE) FAMILY"/>
    <property type="match status" value="1"/>
</dbReference>
<organism evidence="2 3">
    <name type="scientific">Candidatus Amesbacteria bacterium RIFCSPHIGHO2_01_FULL_48_32b</name>
    <dbReference type="NCBI Taxonomy" id="1797253"/>
    <lineage>
        <taxon>Bacteria</taxon>
        <taxon>Candidatus Amesiibacteriota</taxon>
    </lineage>
</organism>
<proteinExistence type="inferred from homology"/>
<dbReference type="InterPro" id="IPR043129">
    <property type="entry name" value="ATPase_NBD"/>
</dbReference>
<dbReference type="Gene3D" id="3.30.420.40">
    <property type="match status" value="2"/>
</dbReference>
<evidence type="ECO:0000313" key="3">
    <source>
        <dbReference type="Proteomes" id="UP000178176"/>
    </source>
</evidence>
<sequence length="267" mass="28977">MDVVFDVGGSKTRVGVSREPGKIDEIAEAKTEGDYKSGVKTLVDLGLKLANGELIERAAGGVAGMWNSDKSELLRSPNLSGWEHKPIKKDLEKAWRTRLTLENDAALGAVGEAVYGAGVEERIVAYLAIGTGVGGARVVDKRIDANVFGYEPGQQIVQIPGKTLEDLIGGRSIEVRFGKRPEEMDDKAVWQEWLGNLAAGIINITLMWSPGLVVLGGAMADRVDWGSLRVEVSKRLKMTPWVPKIVKARLGHRAGLWGGLARLEQER</sequence>
<dbReference type="InterPro" id="IPR000600">
    <property type="entry name" value="ROK"/>
</dbReference>
<accession>A0A1F4YFI5</accession>
<dbReference type="GO" id="GO:0009384">
    <property type="term" value="F:N-acylmannosamine kinase activity"/>
    <property type="evidence" value="ECO:0007669"/>
    <property type="project" value="TreeGrafter"/>
</dbReference>